<geneLocation type="plasmid" evidence="2">
    <name>unnamed</name>
</geneLocation>
<dbReference type="PIRSF" id="PIRSF029477">
    <property type="entry name" value="UCP029477"/>
    <property type="match status" value="1"/>
</dbReference>
<dbReference type="HOGENOM" id="CLU_114531_0_0_5"/>
<evidence type="ECO:0000259" key="1">
    <source>
        <dbReference type="Pfam" id="PF09537"/>
    </source>
</evidence>
<dbReference type="Pfam" id="PF09537">
    <property type="entry name" value="DUF2383"/>
    <property type="match status" value="1"/>
</dbReference>
<dbReference type="eggNOG" id="COG1633">
    <property type="taxonomic scope" value="Bacteria"/>
</dbReference>
<organism evidence="2 3">
    <name type="scientific">Candidatus Odyssella acanthamoebae</name>
    <dbReference type="NCBI Taxonomy" id="91604"/>
    <lineage>
        <taxon>Bacteria</taxon>
        <taxon>Pseudomonadati</taxon>
        <taxon>Pseudomonadota</taxon>
        <taxon>Alphaproteobacteria</taxon>
        <taxon>Holosporales</taxon>
        <taxon>Candidatus Paracaedibacteraceae</taxon>
        <taxon>Candidatus Odyssella</taxon>
    </lineage>
</organism>
<dbReference type="Gene3D" id="1.20.1260.10">
    <property type="match status" value="1"/>
</dbReference>
<dbReference type="Proteomes" id="UP000028926">
    <property type="component" value="Plasmid unnamed"/>
</dbReference>
<dbReference type="OrthoDB" id="7265085at2"/>
<reference evidence="2 3" key="1">
    <citation type="submission" date="2014-07" db="EMBL/GenBank/DDBJ databases">
        <title>Comparative genomic insights into amoeba endosymbionts belonging to the families of Holosporaceae and Candidatus Midichloriaceae within Rickettsiales.</title>
        <authorList>
            <person name="Wang Z."/>
            <person name="Wu M."/>
        </authorList>
    </citation>
    <scope>NUCLEOTIDE SEQUENCE [LARGE SCALE GENOMIC DNA]</scope>
    <source>
        <strain evidence="2">PRA3</strain>
        <plasmid evidence="2">unnamed</plasmid>
    </source>
</reference>
<name>A0A077B026_9PROT</name>
<keyword evidence="2" id="KW-0614">Plasmid</keyword>
<evidence type="ECO:0000313" key="3">
    <source>
        <dbReference type="Proteomes" id="UP000028926"/>
    </source>
</evidence>
<feature type="domain" description="DUF2383" evidence="1">
    <location>
        <begin position="6"/>
        <end position="113"/>
    </location>
</feature>
<dbReference type="AlphaFoldDB" id="A0A077B026"/>
<dbReference type="InterPro" id="IPR011971">
    <property type="entry name" value="CHP02284"/>
</dbReference>
<gene>
    <name evidence="2" type="ORF">ID47_12050</name>
</gene>
<dbReference type="InterPro" id="IPR016920">
    <property type="entry name" value="UCP029477"/>
</dbReference>
<dbReference type="EMBL" id="CP008942">
    <property type="protein sequence ID" value="AIK97308.1"/>
    <property type="molecule type" value="Genomic_DNA"/>
</dbReference>
<dbReference type="KEGG" id="paca:ID47_12050"/>
<proteinExistence type="predicted"/>
<keyword evidence="3" id="KW-1185">Reference proteome</keyword>
<protein>
    <submittedName>
        <fullName evidence="2">Aldehyde dehydrogenase</fullName>
    </submittedName>
</protein>
<dbReference type="NCBIfam" id="TIGR02284">
    <property type="entry name" value="PA2169 family four-helix-bundle protein"/>
    <property type="match status" value="1"/>
</dbReference>
<dbReference type="InterPro" id="IPR019052">
    <property type="entry name" value="DUF2383"/>
</dbReference>
<evidence type="ECO:0000313" key="2">
    <source>
        <dbReference type="EMBL" id="AIK97308.1"/>
    </source>
</evidence>
<accession>A0A077B026</accession>
<dbReference type="InterPro" id="IPR012347">
    <property type="entry name" value="Ferritin-like"/>
</dbReference>
<sequence length="149" mass="17028">MTVGSISVLNKLIRLTKDTEEGYLTAAENVDDSYLQKLLKERAENCHIAAMDLQRKVKEMDGVPTENGTFRGTMHRSWVNIKGTLTGKDELTILDECEKGEAMIEEAYEKFLKADISEEIRPLIQQQYESIVNDHNIMRDLMDKYGANQ</sequence>
<dbReference type="RefSeq" id="WP_041187784.1">
    <property type="nucleotide sequence ID" value="NZ_CP008942.1"/>
</dbReference>